<dbReference type="OrthoDB" id="571714at2"/>
<dbReference type="InterPro" id="IPR050397">
    <property type="entry name" value="Env_Response_Regulators"/>
</dbReference>
<dbReference type="Gene3D" id="1.10.10.10">
    <property type="entry name" value="Winged helix-like DNA-binding domain superfamily/Winged helix DNA-binding domain"/>
    <property type="match status" value="1"/>
</dbReference>
<dbReference type="InterPro" id="IPR036388">
    <property type="entry name" value="WH-like_DNA-bd_sf"/>
</dbReference>
<dbReference type="AlphaFoldDB" id="A0A327LZ56"/>
<proteinExistence type="predicted"/>
<dbReference type="EMBL" id="QLIX01000033">
    <property type="protein sequence ID" value="RAI55333.1"/>
    <property type="molecule type" value="Genomic_DNA"/>
</dbReference>
<dbReference type="Proteomes" id="UP000249065">
    <property type="component" value="Unassembled WGS sequence"/>
</dbReference>
<dbReference type="GO" id="GO:0005829">
    <property type="term" value="C:cytosol"/>
    <property type="evidence" value="ECO:0007669"/>
    <property type="project" value="TreeGrafter"/>
</dbReference>
<dbReference type="SUPFAM" id="SSF46785">
    <property type="entry name" value="Winged helix' DNA-binding domain"/>
    <property type="match status" value="1"/>
</dbReference>
<dbReference type="InterPro" id="IPR014710">
    <property type="entry name" value="RmlC-like_jellyroll"/>
</dbReference>
<dbReference type="PANTHER" id="PTHR24567">
    <property type="entry name" value="CRP FAMILY TRANSCRIPTIONAL REGULATORY PROTEIN"/>
    <property type="match status" value="1"/>
</dbReference>
<name>A0A327LZ56_9PROT</name>
<protein>
    <submittedName>
        <fullName evidence="2">Crp/Fnr family transcriptional regulator</fullName>
    </submittedName>
</protein>
<dbReference type="SMART" id="SM00100">
    <property type="entry name" value="cNMP"/>
    <property type="match status" value="1"/>
</dbReference>
<dbReference type="RefSeq" id="WP_111472486.1">
    <property type="nucleotide sequence ID" value="NZ_QLIX01000033.1"/>
</dbReference>
<dbReference type="CDD" id="cd00038">
    <property type="entry name" value="CAP_ED"/>
    <property type="match status" value="1"/>
</dbReference>
<dbReference type="InterPro" id="IPR036390">
    <property type="entry name" value="WH_DNA-bd_sf"/>
</dbReference>
<dbReference type="SUPFAM" id="SSF51206">
    <property type="entry name" value="cAMP-binding domain-like"/>
    <property type="match status" value="1"/>
</dbReference>
<evidence type="ECO:0000259" key="1">
    <source>
        <dbReference type="PROSITE" id="PS50042"/>
    </source>
</evidence>
<sequence length="199" mass="21518">MSLDLLSTLPPGRDVALARGYQLFFAGDPALGLVLVQDGTLELIRTSPEGRRLVLHRAGPGDTFAEASLFETHHHCDAVAAVPSRVTVFAASDLRRAAETDPSLGWRIAAHLAARLVAERARAERLALPHAADRILDVLHALPSEPDGSRRLDRSWKTLAAELGLSHEATYRALARLERAGRLRRDDDGSVHLPVVAAA</sequence>
<dbReference type="InterPro" id="IPR000595">
    <property type="entry name" value="cNMP-bd_dom"/>
</dbReference>
<dbReference type="GO" id="GO:0003700">
    <property type="term" value="F:DNA-binding transcription factor activity"/>
    <property type="evidence" value="ECO:0007669"/>
    <property type="project" value="TreeGrafter"/>
</dbReference>
<dbReference type="PANTHER" id="PTHR24567:SF74">
    <property type="entry name" value="HTH-TYPE TRANSCRIPTIONAL REGULATOR ARCR"/>
    <property type="match status" value="1"/>
</dbReference>
<accession>A0A327LZ56</accession>
<dbReference type="InterPro" id="IPR018490">
    <property type="entry name" value="cNMP-bd_dom_sf"/>
</dbReference>
<comment type="caution">
    <text evidence="2">The sequence shown here is derived from an EMBL/GenBank/DDBJ whole genome shotgun (WGS) entry which is preliminary data.</text>
</comment>
<evidence type="ECO:0000313" key="2">
    <source>
        <dbReference type="EMBL" id="RAI55333.1"/>
    </source>
</evidence>
<reference evidence="3" key="1">
    <citation type="submission" date="2018-06" db="EMBL/GenBank/DDBJ databases">
        <authorList>
            <person name="Khan S.A."/>
        </authorList>
    </citation>
    <scope>NUCLEOTIDE SEQUENCE [LARGE SCALE GENOMIC DNA]</scope>
    <source>
        <strain evidence="3">DB-1506</strain>
    </source>
</reference>
<dbReference type="PROSITE" id="PS50042">
    <property type="entry name" value="CNMP_BINDING_3"/>
    <property type="match status" value="1"/>
</dbReference>
<dbReference type="Pfam" id="PF00027">
    <property type="entry name" value="cNMP_binding"/>
    <property type="match status" value="1"/>
</dbReference>
<gene>
    <name evidence="2" type="ORF">DOO78_24320</name>
</gene>
<feature type="domain" description="Cyclic nucleotide-binding" evidence="1">
    <location>
        <begin position="1"/>
        <end position="95"/>
    </location>
</feature>
<evidence type="ECO:0000313" key="3">
    <source>
        <dbReference type="Proteomes" id="UP000249065"/>
    </source>
</evidence>
<dbReference type="Gene3D" id="2.60.120.10">
    <property type="entry name" value="Jelly Rolls"/>
    <property type="match status" value="1"/>
</dbReference>
<keyword evidence="3" id="KW-1185">Reference proteome</keyword>
<organism evidence="2 3">
    <name type="scientific">Roseicella frigidaeris</name>
    <dbReference type="NCBI Taxonomy" id="2230885"/>
    <lineage>
        <taxon>Bacteria</taxon>
        <taxon>Pseudomonadati</taxon>
        <taxon>Pseudomonadota</taxon>
        <taxon>Alphaproteobacteria</taxon>
        <taxon>Acetobacterales</taxon>
        <taxon>Roseomonadaceae</taxon>
        <taxon>Roseicella</taxon>
    </lineage>
</organism>